<dbReference type="AlphaFoldDB" id="A0A914M2I5"/>
<keyword evidence="1" id="KW-1185">Reference proteome</keyword>
<sequence length="50" mass="5832">MRNLDEHKESTSSINIMEGLFVRAISKSCRTNTFLILQAILKPNHCWKQK</sequence>
<dbReference type="Proteomes" id="UP000887563">
    <property type="component" value="Unplaced"/>
</dbReference>
<name>A0A914M2I5_MELIC</name>
<accession>A0A914M2I5</accession>
<dbReference type="WBParaSite" id="Minc3s01197g21621">
    <property type="protein sequence ID" value="Minc3s01197g21621"/>
    <property type="gene ID" value="Minc3s01197g21621"/>
</dbReference>
<evidence type="ECO:0000313" key="1">
    <source>
        <dbReference type="Proteomes" id="UP000887563"/>
    </source>
</evidence>
<organism evidence="1 2">
    <name type="scientific">Meloidogyne incognita</name>
    <name type="common">Southern root-knot nematode worm</name>
    <name type="synonym">Oxyuris incognita</name>
    <dbReference type="NCBI Taxonomy" id="6306"/>
    <lineage>
        <taxon>Eukaryota</taxon>
        <taxon>Metazoa</taxon>
        <taxon>Ecdysozoa</taxon>
        <taxon>Nematoda</taxon>
        <taxon>Chromadorea</taxon>
        <taxon>Rhabditida</taxon>
        <taxon>Tylenchina</taxon>
        <taxon>Tylenchomorpha</taxon>
        <taxon>Tylenchoidea</taxon>
        <taxon>Meloidogynidae</taxon>
        <taxon>Meloidogyninae</taxon>
        <taxon>Meloidogyne</taxon>
        <taxon>Meloidogyne incognita group</taxon>
    </lineage>
</organism>
<evidence type="ECO:0000313" key="2">
    <source>
        <dbReference type="WBParaSite" id="Minc3s01197g21621"/>
    </source>
</evidence>
<protein>
    <submittedName>
        <fullName evidence="2">Uncharacterized protein</fullName>
    </submittedName>
</protein>
<proteinExistence type="predicted"/>
<reference evidence="2" key="1">
    <citation type="submission" date="2022-11" db="UniProtKB">
        <authorList>
            <consortium name="WormBaseParasite"/>
        </authorList>
    </citation>
    <scope>IDENTIFICATION</scope>
</reference>